<evidence type="ECO:0000313" key="1">
    <source>
        <dbReference type="EMBL" id="TWU17585.1"/>
    </source>
</evidence>
<protein>
    <submittedName>
        <fullName evidence="1">Uncharacterized protein</fullName>
    </submittedName>
</protein>
<evidence type="ECO:0000313" key="2">
    <source>
        <dbReference type="Proteomes" id="UP000316304"/>
    </source>
</evidence>
<dbReference type="AlphaFoldDB" id="A0A5C6C078"/>
<keyword evidence="2" id="KW-1185">Reference proteome</keyword>
<accession>A0A5C6C078</accession>
<name>A0A5C6C078_9BACT</name>
<dbReference type="OrthoDB" id="287432at2"/>
<dbReference type="EMBL" id="SJPT01000011">
    <property type="protein sequence ID" value="TWU17585.1"/>
    <property type="molecule type" value="Genomic_DNA"/>
</dbReference>
<dbReference type="Proteomes" id="UP000316304">
    <property type="component" value="Unassembled WGS sequence"/>
</dbReference>
<proteinExistence type="predicted"/>
<gene>
    <name evidence="1" type="ORF">Pla52o_51410</name>
</gene>
<organism evidence="1 2">
    <name type="scientific">Novipirellula galeiformis</name>
    <dbReference type="NCBI Taxonomy" id="2528004"/>
    <lineage>
        <taxon>Bacteria</taxon>
        <taxon>Pseudomonadati</taxon>
        <taxon>Planctomycetota</taxon>
        <taxon>Planctomycetia</taxon>
        <taxon>Pirellulales</taxon>
        <taxon>Pirellulaceae</taxon>
        <taxon>Novipirellula</taxon>
    </lineage>
</organism>
<comment type="caution">
    <text evidence="1">The sequence shown here is derived from an EMBL/GenBank/DDBJ whole genome shotgun (WGS) entry which is preliminary data.</text>
</comment>
<sequence>MTQRPANIILEESFLDVRAKVLEIAAVLDRVDRALKEGKPLDEDISARRDKIHDAIRLLLSEETDRAERVQLLFSRKYSPAWRSELKVD</sequence>
<dbReference type="RefSeq" id="WP_146597067.1">
    <property type="nucleotide sequence ID" value="NZ_SJPT01000011.1"/>
</dbReference>
<reference evidence="1 2" key="1">
    <citation type="submission" date="2019-02" db="EMBL/GenBank/DDBJ databases">
        <title>Deep-cultivation of Planctomycetes and their phenomic and genomic characterization uncovers novel biology.</title>
        <authorList>
            <person name="Wiegand S."/>
            <person name="Jogler M."/>
            <person name="Boedeker C."/>
            <person name="Pinto D."/>
            <person name="Vollmers J."/>
            <person name="Rivas-Marin E."/>
            <person name="Kohn T."/>
            <person name="Peeters S.H."/>
            <person name="Heuer A."/>
            <person name="Rast P."/>
            <person name="Oberbeckmann S."/>
            <person name="Bunk B."/>
            <person name="Jeske O."/>
            <person name="Meyerdierks A."/>
            <person name="Storesund J.E."/>
            <person name="Kallscheuer N."/>
            <person name="Luecker S."/>
            <person name="Lage O.M."/>
            <person name="Pohl T."/>
            <person name="Merkel B.J."/>
            <person name="Hornburger P."/>
            <person name="Mueller R.-W."/>
            <person name="Bruemmer F."/>
            <person name="Labrenz M."/>
            <person name="Spormann A.M."/>
            <person name="Op Den Camp H."/>
            <person name="Overmann J."/>
            <person name="Amann R."/>
            <person name="Jetten M.S.M."/>
            <person name="Mascher T."/>
            <person name="Medema M.H."/>
            <person name="Devos D.P."/>
            <person name="Kaster A.-K."/>
            <person name="Ovreas L."/>
            <person name="Rohde M."/>
            <person name="Galperin M.Y."/>
            <person name="Jogler C."/>
        </authorList>
    </citation>
    <scope>NUCLEOTIDE SEQUENCE [LARGE SCALE GENOMIC DNA]</scope>
    <source>
        <strain evidence="1 2">Pla52o</strain>
    </source>
</reference>